<comment type="similarity">
    <text evidence="1 9">Belongs to the GHMP kinase family. IspE subfamily.</text>
</comment>
<dbReference type="Proteomes" id="UP001501207">
    <property type="component" value="Unassembled WGS sequence"/>
</dbReference>
<dbReference type="InterPro" id="IPR004424">
    <property type="entry name" value="IspE"/>
</dbReference>
<evidence type="ECO:0000256" key="2">
    <source>
        <dbReference type="ARBA" id="ARBA00012052"/>
    </source>
</evidence>
<keyword evidence="10" id="KW-1133">Transmembrane helix</keyword>
<keyword evidence="4 9" id="KW-0808">Transferase</keyword>
<evidence type="ECO:0000256" key="3">
    <source>
        <dbReference type="ARBA" id="ARBA00017473"/>
    </source>
</evidence>
<evidence type="ECO:0000313" key="14">
    <source>
        <dbReference type="Proteomes" id="UP001501207"/>
    </source>
</evidence>
<dbReference type="PANTHER" id="PTHR43527:SF2">
    <property type="entry name" value="4-DIPHOSPHOCYTIDYL-2-C-METHYL-D-ERYTHRITOL KINASE, CHLOROPLASTIC"/>
    <property type="match status" value="1"/>
</dbReference>
<dbReference type="PANTHER" id="PTHR43527">
    <property type="entry name" value="4-DIPHOSPHOCYTIDYL-2-C-METHYL-D-ERYTHRITOL KINASE, CHLOROPLASTIC"/>
    <property type="match status" value="1"/>
</dbReference>
<comment type="function">
    <text evidence="9">Catalyzes the phosphorylation of the position 2 hydroxy group of 4-diphosphocytidyl-2C-methyl-D-erythritol.</text>
</comment>
<evidence type="ECO:0000256" key="5">
    <source>
        <dbReference type="ARBA" id="ARBA00022741"/>
    </source>
</evidence>
<feature type="domain" description="GHMP kinase N-terminal" evidence="11">
    <location>
        <begin position="63"/>
        <end position="135"/>
    </location>
</feature>
<evidence type="ECO:0000256" key="1">
    <source>
        <dbReference type="ARBA" id="ARBA00009684"/>
    </source>
</evidence>
<comment type="caution">
    <text evidence="13">The sequence shown here is derived from an EMBL/GenBank/DDBJ whole genome shotgun (WGS) entry which is preliminary data.</text>
</comment>
<dbReference type="RefSeq" id="WP_344976993.1">
    <property type="nucleotide sequence ID" value="NZ_BAABFN010000002.1"/>
</dbReference>
<keyword evidence="7 9" id="KW-0067">ATP-binding</keyword>
<evidence type="ECO:0000313" key="13">
    <source>
        <dbReference type="EMBL" id="GAA4306158.1"/>
    </source>
</evidence>
<keyword evidence="10" id="KW-0812">Transmembrane</keyword>
<dbReference type="Pfam" id="PF08544">
    <property type="entry name" value="GHMP_kinases_C"/>
    <property type="match status" value="1"/>
</dbReference>
<keyword evidence="6 9" id="KW-0418">Kinase</keyword>
<gene>
    <name evidence="9 13" type="primary">ispE</name>
    <name evidence="13" type="ORF">GCM10023143_11900</name>
</gene>
<dbReference type="EMBL" id="BAABFN010000002">
    <property type="protein sequence ID" value="GAA4306158.1"/>
    <property type="molecule type" value="Genomic_DNA"/>
</dbReference>
<comment type="catalytic activity">
    <reaction evidence="9">
        <text>4-CDP-2-C-methyl-D-erythritol + ATP = 4-CDP-2-C-methyl-D-erythritol 2-phosphate + ADP + H(+)</text>
        <dbReference type="Rhea" id="RHEA:18437"/>
        <dbReference type="ChEBI" id="CHEBI:15378"/>
        <dbReference type="ChEBI" id="CHEBI:30616"/>
        <dbReference type="ChEBI" id="CHEBI:57823"/>
        <dbReference type="ChEBI" id="CHEBI:57919"/>
        <dbReference type="ChEBI" id="CHEBI:456216"/>
        <dbReference type="EC" id="2.7.1.148"/>
    </reaction>
</comment>
<dbReference type="SUPFAM" id="SSF54211">
    <property type="entry name" value="Ribosomal protein S5 domain 2-like"/>
    <property type="match status" value="1"/>
</dbReference>
<dbReference type="InterPro" id="IPR036554">
    <property type="entry name" value="GHMP_kinase_C_sf"/>
</dbReference>
<dbReference type="EC" id="2.7.1.148" evidence="2 9"/>
<dbReference type="NCBIfam" id="TIGR00154">
    <property type="entry name" value="ispE"/>
    <property type="match status" value="1"/>
</dbReference>
<dbReference type="HAMAP" id="MF_00061">
    <property type="entry name" value="IspE"/>
    <property type="match status" value="1"/>
</dbReference>
<keyword evidence="5 9" id="KW-0547">Nucleotide-binding</keyword>
<evidence type="ECO:0000256" key="6">
    <source>
        <dbReference type="ARBA" id="ARBA00022777"/>
    </source>
</evidence>
<dbReference type="InterPro" id="IPR013750">
    <property type="entry name" value="GHMP_kinase_C_dom"/>
</dbReference>
<evidence type="ECO:0000256" key="9">
    <source>
        <dbReference type="HAMAP-Rule" id="MF_00061"/>
    </source>
</evidence>
<reference evidence="14" key="1">
    <citation type="journal article" date="2019" name="Int. J. Syst. Evol. Microbiol.">
        <title>The Global Catalogue of Microorganisms (GCM) 10K type strain sequencing project: providing services to taxonomists for standard genome sequencing and annotation.</title>
        <authorList>
            <consortium name="The Broad Institute Genomics Platform"/>
            <consortium name="The Broad Institute Genome Sequencing Center for Infectious Disease"/>
            <person name="Wu L."/>
            <person name="Ma J."/>
        </authorList>
    </citation>
    <scope>NUCLEOTIDE SEQUENCE [LARGE SCALE GENOMIC DNA]</scope>
    <source>
        <strain evidence="14">JCM 17664</strain>
    </source>
</reference>
<feature type="transmembrane region" description="Helical" evidence="10">
    <location>
        <begin position="228"/>
        <end position="249"/>
    </location>
</feature>
<dbReference type="GO" id="GO:0016301">
    <property type="term" value="F:kinase activity"/>
    <property type="evidence" value="ECO:0007669"/>
    <property type="project" value="UniProtKB-KW"/>
</dbReference>
<keyword evidence="9" id="KW-0414">Isoprene biosynthesis</keyword>
<evidence type="ECO:0000256" key="8">
    <source>
        <dbReference type="ARBA" id="ARBA00032554"/>
    </source>
</evidence>
<organism evidence="13 14">
    <name type="scientific">Compostibacter hankyongensis</name>
    <dbReference type="NCBI Taxonomy" id="1007089"/>
    <lineage>
        <taxon>Bacteria</taxon>
        <taxon>Pseudomonadati</taxon>
        <taxon>Bacteroidota</taxon>
        <taxon>Chitinophagia</taxon>
        <taxon>Chitinophagales</taxon>
        <taxon>Chitinophagaceae</taxon>
        <taxon>Compostibacter</taxon>
    </lineage>
</organism>
<dbReference type="Gene3D" id="3.30.230.10">
    <property type="match status" value="1"/>
</dbReference>
<evidence type="ECO:0000259" key="12">
    <source>
        <dbReference type="Pfam" id="PF08544"/>
    </source>
</evidence>
<feature type="active site" evidence="9">
    <location>
        <position position="8"/>
    </location>
</feature>
<dbReference type="Gene3D" id="3.30.70.890">
    <property type="entry name" value="GHMP kinase, C-terminal domain"/>
    <property type="match status" value="1"/>
</dbReference>
<sequence>MIAFPNCKVNLGLHVTAARPDGYHNLETFFYPLAVHDALEIIPAVAPRFTATGLDIPGDPDDNLCLKAWHLLKNDFPALPPVAIYLHKAIPLGAGLGGGSADGAFMLRMLNERFSLGCSLERLEEYAARLGSDCSFFIRNTPALATGRGEMLEPFALDLSGYSWLLVCPPLHVSTAWAYRQLEPHPPAAPLRELLSLPVLAWKDRLVNDFEAPVMAAHPEIARIREQLYAAGAFYAALSGSGAAVFAIFPKNKIAALPWESGYRVFSIP</sequence>
<comment type="pathway">
    <text evidence="9">Isoprenoid biosynthesis; isopentenyl diphosphate biosynthesis via DXP pathway; isopentenyl diphosphate from 1-deoxy-D-xylulose 5-phosphate: step 3/6.</text>
</comment>
<dbReference type="InterPro" id="IPR014721">
    <property type="entry name" value="Ribsml_uS5_D2-typ_fold_subgr"/>
</dbReference>
<feature type="active site" evidence="9">
    <location>
        <position position="133"/>
    </location>
</feature>
<proteinExistence type="inferred from homology"/>
<feature type="binding site" evidence="9">
    <location>
        <begin position="91"/>
        <end position="101"/>
    </location>
    <ligand>
        <name>ATP</name>
        <dbReference type="ChEBI" id="CHEBI:30616"/>
    </ligand>
</feature>
<evidence type="ECO:0000256" key="4">
    <source>
        <dbReference type="ARBA" id="ARBA00022679"/>
    </source>
</evidence>
<accession>A0ABP8FKW6</accession>
<protein>
    <recommendedName>
        <fullName evidence="3 9">4-diphosphocytidyl-2-C-methyl-D-erythritol kinase</fullName>
        <shortName evidence="9">CMK</shortName>
        <ecNumber evidence="2 9">2.7.1.148</ecNumber>
    </recommendedName>
    <alternativeName>
        <fullName evidence="8 9">4-(cytidine-5'-diphospho)-2-C-methyl-D-erythritol kinase</fullName>
    </alternativeName>
</protein>
<evidence type="ECO:0000259" key="11">
    <source>
        <dbReference type="Pfam" id="PF00288"/>
    </source>
</evidence>
<feature type="domain" description="GHMP kinase C-terminal" evidence="12">
    <location>
        <begin position="208"/>
        <end position="253"/>
    </location>
</feature>
<dbReference type="Pfam" id="PF00288">
    <property type="entry name" value="GHMP_kinases_N"/>
    <property type="match status" value="1"/>
</dbReference>
<name>A0ABP8FKW6_9BACT</name>
<evidence type="ECO:0000256" key="10">
    <source>
        <dbReference type="SAM" id="Phobius"/>
    </source>
</evidence>
<dbReference type="InterPro" id="IPR020568">
    <property type="entry name" value="Ribosomal_Su5_D2-typ_SF"/>
</dbReference>
<keyword evidence="14" id="KW-1185">Reference proteome</keyword>
<dbReference type="InterPro" id="IPR006204">
    <property type="entry name" value="GHMP_kinase_N_dom"/>
</dbReference>
<keyword evidence="10" id="KW-0472">Membrane</keyword>
<dbReference type="PIRSF" id="PIRSF010376">
    <property type="entry name" value="IspE"/>
    <property type="match status" value="1"/>
</dbReference>
<dbReference type="SUPFAM" id="SSF55060">
    <property type="entry name" value="GHMP Kinase, C-terminal domain"/>
    <property type="match status" value="1"/>
</dbReference>
<evidence type="ECO:0000256" key="7">
    <source>
        <dbReference type="ARBA" id="ARBA00022840"/>
    </source>
</evidence>